<gene>
    <name evidence="2" type="ORF">INE88_01109</name>
</gene>
<dbReference type="Proteomes" id="UP000679226">
    <property type="component" value="Chromosome"/>
</dbReference>
<protein>
    <submittedName>
        <fullName evidence="2">Uncharacterized protein</fullName>
    </submittedName>
</protein>
<dbReference type="AlphaFoldDB" id="A0A975Q529"/>
<reference evidence="2" key="1">
    <citation type="journal article" date="2021" name="PLoS Genet.">
        <title>Mobile Type VI secretion system loci of the gut Bacteroidales display extensive intra-ecosystem transfer, multi-species spread and geographical clustering.</title>
        <authorList>
            <person name="Garcia-Bayona L."/>
            <person name="Coyne M.J."/>
            <person name="Comstock L.E."/>
        </authorList>
    </citation>
    <scope>NUCLEOTIDE SEQUENCE</scope>
    <source>
        <strain evidence="2">CL11T00C20</strain>
    </source>
</reference>
<dbReference type="EMBL" id="CP072227">
    <property type="protein sequence ID" value="QUT44319.1"/>
    <property type="molecule type" value="Genomic_DNA"/>
</dbReference>
<dbReference type="KEGG" id="beg:INE88_01109"/>
<accession>A0A975Q529</accession>
<dbReference type="RefSeq" id="WP_211454842.1">
    <property type="nucleotide sequence ID" value="NZ_CP072227.1"/>
</dbReference>
<organism evidence="2 3">
    <name type="scientific">Bacteroides eggerthii</name>
    <dbReference type="NCBI Taxonomy" id="28111"/>
    <lineage>
        <taxon>Bacteria</taxon>
        <taxon>Pseudomonadati</taxon>
        <taxon>Bacteroidota</taxon>
        <taxon>Bacteroidia</taxon>
        <taxon>Bacteroidales</taxon>
        <taxon>Bacteroidaceae</taxon>
        <taxon>Bacteroides</taxon>
    </lineage>
</organism>
<evidence type="ECO:0000313" key="3">
    <source>
        <dbReference type="Proteomes" id="UP000679226"/>
    </source>
</evidence>
<proteinExistence type="predicted"/>
<sequence length="314" mass="36483">MEALNIFFKEVNKITNEYSQKEKCEMPSVFNQAKENKDFIELTEKIKAGSEIQINDIEQFAEKLVIPDSITKAFEAISPQDLFSVFMLPDVGFELENECISLLRNKLFSLSPIDRDIYAGIFAREFDSKLYCEFDVIDYIYEKGYITYPLEHSITAYMDAVIETFAEFNINLVEYLKKDSDFEQEFGDYNDFRAKKYAEKSTPEKKETPEDASEATKKDREQEDITTYLNLDSNQKKKWLYQGMQCDTVKELAKFIAQSYTEKILCKIPSKKGGGLWNLAKAAFQIEDTATNRKTIENEFNLAYKPPLIPNKFK</sequence>
<feature type="region of interest" description="Disordered" evidence="1">
    <location>
        <begin position="200"/>
        <end position="221"/>
    </location>
</feature>
<evidence type="ECO:0000256" key="1">
    <source>
        <dbReference type="SAM" id="MobiDB-lite"/>
    </source>
</evidence>
<name>A0A975Q529_9BACE</name>
<evidence type="ECO:0000313" key="2">
    <source>
        <dbReference type="EMBL" id="QUT44319.1"/>
    </source>
</evidence>